<keyword evidence="2" id="KW-1185">Reference proteome</keyword>
<accession>A0A9N9JGX3</accession>
<dbReference type="Proteomes" id="UP000789405">
    <property type="component" value="Unassembled WGS sequence"/>
</dbReference>
<sequence>EFNNNETYDLLKAFPSLLLTKHSSKPNHIPICASYKTTAKHYSAPTLDSISEELNNVPIYHCCWLSPIHLSYSLGCAESSNQFTHYCHLTSDFGLSKNICALHLYSGTLGAILDPNANNNWFHDSLLYVAN</sequence>
<dbReference type="OrthoDB" id="2436479at2759"/>
<dbReference type="EMBL" id="CAJVPY010022125">
    <property type="protein sequence ID" value="CAG8781874.1"/>
    <property type="molecule type" value="Genomic_DNA"/>
</dbReference>
<protein>
    <submittedName>
        <fullName evidence="1">6810_t:CDS:1</fullName>
    </submittedName>
</protein>
<organism evidence="1 2">
    <name type="scientific">Dentiscutata erythropus</name>
    <dbReference type="NCBI Taxonomy" id="1348616"/>
    <lineage>
        <taxon>Eukaryota</taxon>
        <taxon>Fungi</taxon>
        <taxon>Fungi incertae sedis</taxon>
        <taxon>Mucoromycota</taxon>
        <taxon>Glomeromycotina</taxon>
        <taxon>Glomeromycetes</taxon>
        <taxon>Diversisporales</taxon>
        <taxon>Gigasporaceae</taxon>
        <taxon>Dentiscutata</taxon>
    </lineage>
</organism>
<dbReference type="AlphaFoldDB" id="A0A9N9JGX3"/>
<evidence type="ECO:0000313" key="1">
    <source>
        <dbReference type="EMBL" id="CAG8781874.1"/>
    </source>
</evidence>
<feature type="non-terminal residue" evidence="1">
    <location>
        <position position="1"/>
    </location>
</feature>
<proteinExistence type="predicted"/>
<evidence type="ECO:0000313" key="2">
    <source>
        <dbReference type="Proteomes" id="UP000789405"/>
    </source>
</evidence>
<gene>
    <name evidence="1" type="ORF">DERYTH_LOCUS19745</name>
</gene>
<name>A0A9N9JGX3_9GLOM</name>
<comment type="caution">
    <text evidence="1">The sequence shown here is derived from an EMBL/GenBank/DDBJ whole genome shotgun (WGS) entry which is preliminary data.</text>
</comment>
<reference evidence="1" key="1">
    <citation type="submission" date="2021-06" db="EMBL/GenBank/DDBJ databases">
        <authorList>
            <person name="Kallberg Y."/>
            <person name="Tangrot J."/>
            <person name="Rosling A."/>
        </authorList>
    </citation>
    <scope>NUCLEOTIDE SEQUENCE</scope>
    <source>
        <strain evidence="1">MA453B</strain>
    </source>
</reference>